<feature type="transmembrane region" description="Helical" evidence="1">
    <location>
        <begin position="51"/>
        <end position="69"/>
    </location>
</feature>
<evidence type="ECO:0000313" key="2">
    <source>
        <dbReference type="EMBL" id="AEP30747.1"/>
    </source>
</evidence>
<sequence length="171" mass="19809">MSSTLSQVNVNVPFDGRRFLLQANISSVVACFLLILLLLQNQPDAKPIQYMLLLIATSALCVLSVYFWTRYNLTKRSMLSINSDFISWVNKHKNARVKWSFIRTVNIVDLSKKLGRSKYLVYDFVLDARESTLPSPMTLYARDYKISHPELLELIEQAAKKYNFQVILERI</sequence>
<dbReference type="Proteomes" id="UP000009282">
    <property type="component" value="Chromosome"/>
</dbReference>
<organism evidence="2 3">
    <name type="scientific">Glaciecola nitratireducens (strain JCM 12485 / KCTC 12276 / FR1064)</name>
    <dbReference type="NCBI Taxonomy" id="1085623"/>
    <lineage>
        <taxon>Bacteria</taxon>
        <taxon>Pseudomonadati</taxon>
        <taxon>Pseudomonadota</taxon>
        <taxon>Gammaproteobacteria</taxon>
        <taxon>Alteromonadales</taxon>
        <taxon>Alteromonadaceae</taxon>
        <taxon>Brumicola</taxon>
    </lineage>
</organism>
<proteinExistence type="predicted"/>
<dbReference type="AlphaFoldDB" id="G4QM95"/>
<gene>
    <name evidence="2" type="ordered locus">GNIT_2650</name>
</gene>
<dbReference type="OrthoDB" id="6322079at2"/>
<dbReference type="EMBL" id="CP003060">
    <property type="protein sequence ID" value="AEP30747.1"/>
    <property type="molecule type" value="Genomic_DNA"/>
</dbReference>
<keyword evidence="1" id="KW-0472">Membrane</keyword>
<dbReference type="HOGENOM" id="CLU_1560761_0_0_6"/>
<reference evidence="2 3" key="1">
    <citation type="journal article" date="2011" name="J. Bacteriol.">
        <title>Complete genome sequence of seawater bacterium Glaciecola nitratireducens FR1064T.</title>
        <authorList>
            <person name="Bian F."/>
            <person name="Qin Q.L."/>
            <person name="Xie B.B."/>
            <person name="Shu Y.L."/>
            <person name="Zhang X.Y."/>
            <person name="Yu Y."/>
            <person name="Chen B."/>
            <person name="Chen X.L."/>
            <person name="Zhou B.C."/>
            <person name="Zhang Y.Z."/>
        </authorList>
    </citation>
    <scope>NUCLEOTIDE SEQUENCE [LARGE SCALE GENOMIC DNA]</scope>
    <source>
        <strain evidence="3">JCM 12485 / KCTC 12276 / FR1064</strain>
    </source>
</reference>
<evidence type="ECO:0000256" key="1">
    <source>
        <dbReference type="SAM" id="Phobius"/>
    </source>
</evidence>
<evidence type="ECO:0000313" key="3">
    <source>
        <dbReference type="Proteomes" id="UP000009282"/>
    </source>
</evidence>
<protein>
    <submittedName>
        <fullName evidence="2">Uncharacterized protein</fullName>
    </submittedName>
</protein>
<keyword evidence="3" id="KW-1185">Reference proteome</keyword>
<accession>G4QM95</accession>
<keyword evidence="1" id="KW-1133">Transmembrane helix</keyword>
<keyword evidence="1" id="KW-0812">Transmembrane</keyword>
<dbReference type="KEGG" id="gni:GNIT_2650"/>
<dbReference type="RefSeq" id="WP_014109620.1">
    <property type="nucleotide sequence ID" value="NC_016041.1"/>
</dbReference>
<name>G4QM95_GLANF</name>
<feature type="transmembrane region" description="Helical" evidence="1">
    <location>
        <begin position="20"/>
        <end position="39"/>
    </location>
</feature>